<keyword evidence="2" id="KW-1185">Reference proteome</keyword>
<evidence type="ECO:0000313" key="2">
    <source>
        <dbReference type="Proteomes" id="UP001178507"/>
    </source>
</evidence>
<dbReference type="EMBL" id="CAUJNA010000091">
    <property type="protein sequence ID" value="CAJ1371671.1"/>
    <property type="molecule type" value="Genomic_DNA"/>
</dbReference>
<name>A0AA36MHI3_9DINO</name>
<protein>
    <submittedName>
        <fullName evidence="1">Uncharacterized protein</fullName>
    </submittedName>
</protein>
<reference evidence="1" key="1">
    <citation type="submission" date="2023-08" db="EMBL/GenBank/DDBJ databases">
        <authorList>
            <person name="Chen Y."/>
            <person name="Shah S."/>
            <person name="Dougan E. K."/>
            <person name="Thang M."/>
            <person name="Chan C."/>
        </authorList>
    </citation>
    <scope>NUCLEOTIDE SEQUENCE</scope>
</reference>
<organism evidence="1 2">
    <name type="scientific">Effrenium voratum</name>
    <dbReference type="NCBI Taxonomy" id="2562239"/>
    <lineage>
        <taxon>Eukaryota</taxon>
        <taxon>Sar</taxon>
        <taxon>Alveolata</taxon>
        <taxon>Dinophyceae</taxon>
        <taxon>Suessiales</taxon>
        <taxon>Symbiodiniaceae</taxon>
        <taxon>Effrenium</taxon>
    </lineage>
</organism>
<dbReference type="AlphaFoldDB" id="A0AA36MHI3"/>
<comment type="caution">
    <text evidence="1">The sequence shown here is derived from an EMBL/GenBank/DDBJ whole genome shotgun (WGS) entry which is preliminary data.</text>
</comment>
<gene>
    <name evidence="1" type="ORF">EVOR1521_LOCUS1941</name>
</gene>
<evidence type="ECO:0000313" key="1">
    <source>
        <dbReference type="EMBL" id="CAJ1371671.1"/>
    </source>
</evidence>
<accession>A0AA36MHI3</accession>
<dbReference type="Gene3D" id="2.60.120.330">
    <property type="entry name" value="B-lactam Antibiotic, Isopenicillin N Synthase, Chain"/>
    <property type="match status" value="1"/>
</dbReference>
<sequence length="384" mass="43901">MWIRGSRMFAECLRHGFAFSRGLATRTWQRSRFGVYLGRLERQLARSSEVATRCEIIHACSLELLRQRNRNRPGAEEETEPLEELAEEHCRQLLQVPVESVELKAIETLIDSLLDLNNDFLYPLISRLAVYAARHPECLADFERKGELQERRALFHYETALQLLKTVRMLPEAQQVFDEATSLQWAGKNPVAWTELWQTPSVYVRNLRAKPWWEPQELCLGEVLQQNWHMFQEELEGCLEKGGLMVAEAAYPRLTGNGDWDVLRLYNDKRWDEALAKLFPRTVDLLRGKLPGAAHGLPYIHHNTEEEHFYVRCASSVWRLGRRFSCTAVAAMHGSTSASVSGVAGTRSSQWRVKRRSGKMAACLPLTTAAITLHDTMAIRIAGS</sequence>
<proteinExistence type="predicted"/>
<dbReference type="Proteomes" id="UP001178507">
    <property type="component" value="Unassembled WGS sequence"/>
</dbReference>
<dbReference type="InterPro" id="IPR027443">
    <property type="entry name" value="IPNS-like_sf"/>
</dbReference>